<reference evidence="1 2" key="1">
    <citation type="submission" date="2017-05" db="EMBL/GenBank/DDBJ databases">
        <title>Streptomyces alboflavus Genome sequencing and assembly.</title>
        <authorList>
            <person name="Wang Y."/>
            <person name="Du B."/>
            <person name="Ding Y."/>
            <person name="Liu H."/>
            <person name="Hou Q."/>
            <person name="Liu K."/>
            <person name="Wang C."/>
            <person name="Yao L."/>
        </authorList>
    </citation>
    <scope>NUCLEOTIDE SEQUENCE [LARGE SCALE GENOMIC DNA]</scope>
    <source>
        <strain evidence="1 2">MDJK44</strain>
    </source>
</reference>
<gene>
    <name evidence="1" type="ORF">SMD44_00055</name>
</gene>
<evidence type="ECO:0000313" key="1">
    <source>
        <dbReference type="EMBL" id="ARX80657.1"/>
    </source>
</evidence>
<dbReference type="EMBL" id="CP021748">
    <property type="protein sequence ID" value="ARX80657.1"/>
    <property type="molecule type" value="Genomic_DNA"/>
</dbReference>
<keyword evidence="2" id="KW-1185">Reference proteome</keyword>
<sequence length="64" mass="6982">MAWVASYLHMEARVRGGLLAADSVMEVAGIMRQAWRGVPSHFNQETGFNSVVTTVLVVGAPPRR</sequence>
<protein>
    <submittedName>
        <fullName evidence="1">Uncharacterized protein</fullName>
    </submittedName>
</protein>
<accession>A0A1Z1W2M4</accession>
<proteinExistence type="predicted"/>
<dbReference type="AlphaFoldDB" id="A0A1Z1W2M4"/>
<name>A0A1Z1W2M4_9ACTN</name>
<dbReference type="Proteomes" id="UP000195880">
    <property type="component" value="Chromosome"/>
</dbReference>
<evidence type="ECO:0000313" key="2">
    <source>
        <dbReference type="Proteomes" id="UP000195880"/>
    </source>
</evidence>
<dbReference type="KEGG" id="salf:SMD44_00055"/>
<organism evidence="1 2">
    <name type="scientific">Streptomyces alboflavus</name>
    <dbReference type="NCBI Taxonomy" id="67267"/>
    <lineage>
        <taxon>Bacteria</taxon>
        <taxon>Bacillati</taxon>
        <taxon>Actinomycetota</taxon>
        <taxon>Actinomycetes</taxon>
        <taxon>Kitasatosporales</taxon>
        <taxon>Streptomycetaceae</taxon>
        <taxon>Streptomyces</taxon>
    </lineage>
</organism>